<keyword evidence="1" id="KW-0472">Membrane</keyword>
<feature type="transmembrane region" description="Helical" evidence="1">
    <location>
        <begin position="206"/>
        <end position="224"/>
    </location>
</feature>
<name>A0A1E1GJ69_TRIMR</name>
<proteinExistence type="predicted"/>
<organism evidence="2">
    <name type="scientific">Trichuris muris</name>
    <name type="common">Mouse whipworm</name>
    <dbReference type="NCBI Taxonomy" id="70415"/>
    <lineage>
        <taxon>Eukaryota</taxon>
        <taxon>Metazoa</taxon>
        <taxon>Ecdysozoa</taxon>
        <taxon>Nematoda</taxon>
        <taxon>Enoplea</taxon>
        <taxon>Dorylaimia</taxon>
        <taxon>Trichinellida</taxon>
        <taxon>Trichuridae</taxon>
        <taxon>Trichuris</taxon>
    </lineage>
</organism>
<feature type="transmembrane region" description="Helical" evidence="1">
    <location>
        <begin position="236"/>
        <end position="255"/>
    </location>
</feature>
<keyword evidence="2" id="KW-0496">Mitochondrion</keyword>
<feature type="transmembrane region" description="Helical" evidence="1">
    <location>
        <begin position="171"/>
        <end position="191"/>
    </location>
</feature>
<keyword evidence="1" id="KW-0812">Transmembrane</keyword>
<sequence>MYFMWYMLYTLIVIISFTVSNWLSMWTVLELSSWIMMILTLNDSWNEVLFKMYMMLSMSSIMLILLWLQFSSQEEWILCLLAFKMGMPPLHWWVGWVMKHMKWKIMWWFTTFHKIIPMMISLLTINSILIFWWSTTSVIWSSMSFLSSVSYFMIFFYSSCIHTSWLWLTTYNLYTFFMYVLFYTLIMYFIFMKVKHTESWTYNNEFTWMMIVLLGIPTSMMFFVKFTTLSIYLNHMTLLMWILFLMNMVTILPYTRMIWNLMSNSLLFNNKYTSANTSILSVFLVTSQFMLWPVSL</sequence>
<feature type="transmembrane region" description="Helical" evidence="1">
    <location>
        <begin position="275"/>
        <end position="294"/>
    </location>
</feature>
<dbReference type="AlphaFoldDB" id="A0A1E1GJ69"/>
<evidence type="ECO:0000313" key="2">
    <source>
        <dbReference type="EMBL" id="BAV82891.1"/>
    </source>
</evidence>
<feature type="transmembrane region" description="Helical" evidence="1">
    <location>
        <begin position="6"/>
        <end position="29"/>
    </location>
</feature>
<gene>
    <name evidence="2" type="primary">ND2</name>
</gene>
<dbReference type="EMBL" id="AP017703">
    <property type="protein sequence ID" value="BAV82891.1"/>
    <property type="molecule type" value="Genomic_DNA"/>
</dbReference>
<feature type="transmembrane region" description="Helical" evidence="1">
    <location>
        <begin position="76"/>
        <end position="94"/>
    </location>
</feature>
<feature type="transmembrane region" description="Helical" evidence="1">
    <location>
        <begin position="115"/>
        <end position="133"/>
    </location>
</feature>
<feature type="transmembrane region" description="Helical" evidence="1">
    <location>
        <begin position="139"/>
        <end position="159"/>
    </location>
</feature>
<feature type="transmembrane region" description="Helical" evidence="1">
    <location>
        <begin position="50"/>
        <end position="70"/>
    </location>
</feature>
<reference evidence="2" key="1">
    <citation type="submission" date="2016-10" db="EMBL/GenBank/DDBJ databases">
        <title>Complete mitochondrial genomes of 50 helminths species.</title>
        <authorList>
            <person name="Kikuchi T."/>
            <person name="Holroyd N."/>
            <person name="Berriman M."/>
        </authorList>
    </citation>
    <scope>NUCLEOTIDE SEQUENCE</scope>
</reference>
<accession>A0A1E1GJ69</accession>
<protein>
    <submittedName>
        <fullName evidence="2">NADH dehydrogenase subunit 2</fullName>
    </submittedName>
</protein>
<geneLocation type="mitochondrion" evidence="2"/>
<keyword evidence="1" id="KW-1133">Transmembrane helix</keyword>
<evidence type="ECO:0000256" key="1">
    <source>
        <dbReference type="SAM" id="Phobius"/>
    </source>
</evidence>